<feature type="transmembrane region" description="Helical" evidence="6">
    <location>
        <begin position="71"/>
        <end position="92"/>
    </location>
</feature>
<dbReference type="PANTHER" id="PTHR46130:SF3">
    <property type="entry name" value="CHROMOSOME UNDETERMINED SCAFFOLD_33, WHOLE GENOME SHOTGUN SEQUENCE"/>
    <property type="match status" value="1"/>
</dbReference>
<dbReference type="InterPro" id="IPR000800">
    <property type="entry name" value="Notch_dom"/>
</dbReference>
<gene>
    <name evidence="8" type="ORF">HPB51_001412</name>
</gene>
<keyword evidence="6" id="KW-0812">Transmembrane</keyword>
<dbReference type="GO" id="GO:0004222">
    <property type="term" value="F:metalloendopeptidase activity"/>
    <property type="evidence" value="ECO:0007669"/>
    <property type="project" value="TreeGrafter"/>
</dbReference>
<evidence type="ECO:0000313" key="9">
    <source>
        <dbReference type="Proteomes" id="UP000821866"/>
    </source>
</evidence>
<evidence type="ECO:0000256" key="3">
    <source>
        <dbReference type="ARBA" id="ARBA00023157"/>
    </source>
</evidence>
<dbReference type="Gene3D" id="2.10.70.10">
    <property type="entry name" value="Complement Module, domain 1"/>
    <property type="match status" value="3"/>
</dbReference>
<dbReference type="InterPro" id="IPR024079">
    <property type="entry name" value="MetalloPept_cat_dom_sf"/>
</dbReference>
<dbReference type="GO" id="GO:0006508">
    <property type="term" value="P:proteolysis"/>
    <property type="evidence" value="ECO:0007669"/>
    <property type="project" value="TreeGrafter"/>
</dbReference>
<dbReference type="SMART" id="SM00032">
    <property type="entry name" value="CCP"/>
    <property type="match status" value="4"/>
</dbReference>
<evidence type="ECO:0000256" key="6">
    <source>
        <dbReference type="SAM" id="Phobius"/>
    </source>
</evidence>
<dbReference type="VEuPathDB" id="VectorBase:LOC119161130"/>
<feature type="domain" description="Sushi" evidence="7">
    <location>
        <begin position="1216"/>
        <end position="1279"/>
    </location>
</feature>
<proteinExistence type="predicted"/>
<keyword evidence="2" id="KW-0677">Repeat</keyword>
<evidence type="ECO:0000259" key="7">
    <source>
        <dbReference type="PROSITE" id="PS50923"/>
    </source>
</evidence>
<dbReference type="InterPro" id="IPR000436">
    <property type="entry name" value="Sushi_SCR_CCP_dom"/>
</dbReference>
<dbReference type="GO" id="GO:0007166">
    <property type="term" value="P:cell surface receptor signaling pathway"/>
    <property type="evidence" value="ECO:0007669"/>
    <property type="project" value="TreeGrafter"/>
</dbReference>
<dbReference type="SMART" id="SM00004">
    <property type="entry name" value="NL"/>
    <property type="match status" value="2"/>
</dbReference>
<dbReference type="Pfam" id="PF00084">
    <property type="entry name" value="Sushi"/>
    <property type="match status" value="2"/>
</dbReference>
<accession>A0A9J6EEJ7</accession>
<keyword evidence="6" id="KW-0472">Membrane</keyword>
<dbReference type="InterPro" id="IPR043543">
    <property type="entry name" value="PAPPA/PAPPA2"/>
</dbReference>
<keyword evidence="5" id="KW-0768">Sushi</keyword>
<dbReference type="Pfam" id="PF25900">
    <property type="entry name" value="PAPPA"/>
    <property type="match status" value="1"/>
</dbReference>
<protein>
    <recommendedName>
        <fullName evidence="7">Sushi domain-containing protein</fullName>
    </recommendedName>
</protein>
<dbReference type="InterPro" id="IPR011936">
    <property type="entry name" value="Myxo_disulph_rpt"/>
</dbReference>
<dbReference type="InterPro" id="IPR058897">
    <property type="entry name" value="PAPPA_SD_C"/>
</dbReference>
<sequence>MSCKSCRQNRVERIPAYADLRNGKRPLTRAAAAGECAQWTTDDGHALIVSCSNVLTSMELRFWRLERRRTAAAMLTATALALLWTTMCGLALGTSRERQQASALRERLERQAWSRCSRSAGSAARAHAGLVGPAAVETMPKVASGGERQTRQAESGPETVNKAVYLVSTTGTLAAEGPDAGRLPWRHFSVALWVRPEGGQLREAVILEARDVCSPLGSKRWSLQIDGDGRDGERSGRFALHLQAARSQETTVVRSPVAVSSKQKGSMFQKSGSSCRSLSLGGTRSRHYRGLVDRLRLWGRGLQQTQVHRDLWHPEDAQGALIVDHFESLDQWEWTSGAAHLVQTPTPGRLEGVQLEPAPCGFTVCDDPDMISSYQAHWTLRTPKRLRYRVVNVKNSDGSNPTVSQEQIQRQHAALNRAFEPYNISWELTQASVLNSSLRRRQVTLGCPSYNLGDGICNPDCQLVAGDGGDCDPPLESCDPAMVGDGTCHKACNQAVNSWDGGDCCLSGENNGNCLDPASPNRSYIDVKEYKELLGLNNTMHINILFAHWTDKDIIGIATFPWDKDVFAVLGGIVVQPEQFGRPGSLHTLVHELGHVLGLWHVHRGVSEVECHDECLEAHASLLTGDLCADTMPTPQNYMCQDPPAVAARCTLPRFKDTPFHNYMGYADDSCTNSFSAQQAARMHCFADLMYSGWQRTDQAFRPGQPPLAPAPVAVDGRSVTLSWAPPAASAQRGDCAACDDNRSLAQFASRAADNAGPRDSWEVQQATGPPDAEACTLSYNAWLPAAESCDDPRDCTLSLEFEHNVVPSALSIWLPWNSRQGLRELVLFYADGSQNVIKGVTAYCDMPFTMPLHVDKELVKIHAVAASPMVAVDAVQVTSAANHASCAMCKPLRYRVYRKPPFSSADSKLSDGLRFTDNEVEEGLVYRYEVQAWMGSRSSELSPALLYTHGQGFCGNGNLDPGEDCDDENTCPGDGCDSKCHFEKKFTCKGSPSMCYAYEDDGICEPSERGRNVRDCGFYTPPGFFDQWASSVHIAENMLRTNCPPEAILGPPPKDQACNTSCICGRDLNTNHSWHPCDVPEASAYTLIASFERAVVAAAVQVYIASEGLATLSLPLLTVELLHDESPNEGGHQPSYEFVDSRRVSCRANPIEVPVVHDLTRPFRLTNSVRINFTAPDVSIGAVRLRSFRALNPVAVSQCSSKELYHPALEKCVSYSCDRPRCAKPSMRNARLLCEGEEEGDACVIRCDEGYVLAGDDSGDRLVCNGGTWTGSENLCKPVDCRTPLIAHADPMCSEGTTFGKTCSFKCRPPARFKGSTGGLASIVCQKDGRWSEPENQCHVSCPAPSAPPHAVMANCRGSDQHHFGHKCRFHCKTGYHVKGHANKKYLVFEKGYVCNLSTSFAVRRRAFHLVCSETGAWTGPACTPVACPPLPSVYTGLYTCTDSWYAGSICTLTCPGTHSTTELRCELDGVWNRDPPVCSFSHLSCPEPRNRSGVIHFRCAARSVGSTCNVTCDEPDYEPVFSQDSRQLAFAQDVVCSGAGLWHPNTDSLECRRRCNKEYIGDGWCDASNNQEHCDWDGGDCCASTVAGHVVKSFPPNCPIDECSCKDPRGRQ</sequence>
<reference evidence="8" key="2">
    <citation type="submission" date="2021-09" db="EMBL/GenBank/DDBJ databases">
        <authorList>
            <person name="Jia N."/>
            <person name="Wang J."/>
            <person name="Shi W."/>
            <person name="Du L."/>
            <person name="Sun Y."/>
            <person name="Zhan W."/>
            <person name="Jiang J."/>
            <person name="Wang Q."/>
            <person name="Zhang B."/>
            <person name="Ji P."/>
            <person name="Sakyi L.B."/>
            <person name="Cui X."/>
            <person name="Yuan T."/>
            <person name="Jiang B."/>
            <person name="Yang W."/>
            <person name="Lam T.T.-Y."/>
            <person name="Chang Q."/>
            <person name="Ding S."/>
            <person name="Wang X."/>
            <person name="Zhu J."/>
            <person name="Ruan X."/>
            <person name="Zhao L."/>
            <person name="Wei J."/>
            <person name="Que T."/>
            <person name="Du C."/>
            <person name="Cheng J."/>
            <person name="Dai P."/>
            <person name="Han X."/>
            <person name="Huang E."/>
            <person name="Gao Y."/>
            <person name="Liu J."/>
            <person name="Shao H."/>
            <person name="Ye R."/>
            <person name="Li L."/>
            <person name="Wei W."/>
            <person name="Wang X."/>
            <person name="Wang C."/>
            <person name="Huo Q."/>
            <person name="Li W."/>
            <person name="Guo W."/>
            <person name="Chen H."/>
            <person name="Chen S."/>
            <person name="Zhou L."/>
            <person name="Zhou L."/>
            <person name="Ni X."/>
            <person name="Tian J."/>
            <person name="Zhou Y."/>
            <person name="Sheng Y."/>
            <person name="Liu T."/>
            <person name="Pan Y."/>
            <person name="Xia L."/>
            <person name="Li J."/>
            <person name="Zhao F."/>
            <person name="Cao W."/>
        </authorList>
    </citation>
    <scope>NUCLEOTIDE SEQUENCE</scope>
    <source>
        <strain evidence="8">Rmic-2018</strain>
        <tissue evidence="8">Larvae</tissue>
    </source>
</reference>
<dbReference type="NCBIfam" id="TIGR02232">
    <property type="entry name" value="myxo_disulf_rpt"/>
    <property type="match status" value="1"/>
</dbReference>
<evidence type="ECO:0000256" key="4">
    <source>
        <dbReference type="ARBA" id="ARBA00023180"/>
    </source>
</evidence>
<dbReference type="InterPro" id="IPR035976">
    <property type="entry name" value="Sushi/SCR/CCP_sf"/>
</dbReference>
<evidence type="ECO:0000313" key="8">
    <source>
        <dbReference type="EMBL" id="KAH8032714.1"/>
    </source>
</evidence>
<dbReference type="Proteomes" id="UP000821866">
    <property type="component" value="Chromosome 2"/>
</dbReference>
<organism evidence="8 9">
    <name type="scientific">Rhipicephalus microplus</name>
    <name type="common">Cattle tick</name>
    <name type="synonym">Boophilus microplus</name>
    <dbReference type="NCBI Taxonomy" id="6941"/>
    <lineage>
        <taxon>Eukaryota</taxon>
        <taxon>Metazoa</taxon>
        <taxon>Ecdysozoa</taxon>
        <taxon>Arthropoda</taxon>
        <taxon>Chelicerata</taxon>
        <taxon>Arachnida</taxon>
        <taxon>Acari</taxon>
        <taxon>Parasitiformes</taxon>
        <taxon>Ixodida</taxon>
        <taxon>Ixodoidea</taxon>
        <taxon>Ixodidae</taxon>
        <taxon>Rhipicephalinae</taxon>
        <taxon>Rhipicephalus</taxon>
        <taxon>Boophilus</taxon>
    </lineage>
</organism>
<keyword evidence="4" id="KW-0325">Glycoprotein</keyword>
<comment type="caution">
    <text evidence="8">The sequence shown here is derived from an EMBL/GenBank/DDBJ whole genome shotgun (WGS) entry which is preliminary data.</text>
</comment>
<evidence type="ECO:0000256" key="1">
    <source>
        <dbReference type="ARBA" id="ARBA00022729"/>
    </source>
</evidence>
<feature type="domain" description="Sushi" evidence="7">
    <location>
        <begin position="1280"/>
        <end position="1341"/>
    </location>
</feature>
<dbReference type="PROSITE" id="PS50923">
    <property type="entry name" value="SUSHI"/>
    <property type="match status" value="3"/>
</dbReference>
<comment type="caution">
    <text evidence="5">Lacks conserved residue(s) required for the propagation of feature annotation.</text>
</comment>
<dbReference type="Gene3D" id="3.40.390.10">
    <property type="entry name" value="Collagenase (Catalytic Domain)"/>
    <property type="match status" value="1"/>
</dbReference>
<keyword evidence="6" id="KW-1133">Transmembrane helix</keyword>
<keyword evidence="1" id="KW-0732">Signal</keyword>
<dbReference type="CDD" id="cd00033">
    <property type="entry name" value="CCP"/>
    <property type="match status" value="4"/>
</dbReference>
<dbReference type="SUPFAM" id="SSF57535">
    <property type="entry name" value="Complement control module/SCR domain"/>
    <property type="match status" value="4"/>
</dbReference>
<evidence type="ECO:0000256" key="2">
    <source>
        <dbReference type="ARBA" id="ARBA00022737"/>
    </source>
</evidence>
<keyword evidence="9" id="KW-1185">Reference proteome</keyword>
<dbReference type="EMBL" id="JABSTU010000004">
    <property type="protein sequence ID" value="KAH8032714.1"/>
    <property type="molecule type" value="Genomic_DNA"/>
</dbReference>
<keyword evidence="3" id="KW-1015">Disulfide bond</keyword>
<dbReference type="PANTHER" id="PTHR46130">
    <property type="entry name" value="LAMGL DOMAIN-CONTAINING PROTEIN"/>
    <property type="match status" value="1"/>
</dbReference>
<dbReference type="SUPFAM" id="SSF55486">
    <property type="entry name" value="Metalloproteases ('zincins'), catalytic domain"/>
    <property type="match status" value="1"/>
</dbReference>
<dbReference type="GO" id="GO:0005615">
    <property type="term" value="C:extracellular space"/>
    <property type="evidence" value="ECO:0007669"/>
    <property type="project" value="TreeGrafter"/>
</dbReference>
<evidence type="ECO:0000256" key="5">
    <source>
        <dbReference type="PROSITE-ProRule" id="PRU00302"/>
    </source>
</evidence>
<feature type="domain" description="Sushi" evidence="7">
    <location>
        <begin position="1427"/>
        <end position="1482"/>
    </location>
</feature>
<reference evidence="8" key="1">
    <citation type="journal article" date="2020" name="Cell">
        <title>Large-Scale Comparative Analyses of Tick Genomes Elucidate Their Genetic Diversity and Vector Capacities.</title>
        <authorList>
            <consortium name="Tick Genome and Microbiome Consortium (TIGMIC)"/>
            <person name="Jia N."/>
            <person name="Wang J."/>
            <person name="Shi W."/>
            <person name="Du L."/>
            <person name="Sun Y."/>
            <person name="Zhan W."/>
            <person name="Jiang J.F."/>
            <person name="Wang Q."/>
            <person name="Zhang B."/>
            <person name="Ji P."/>
            <person name="Bell-Sakyi L."/>
            <person name="Cui X.M."/>
            <person name="Yuan T.T."/>
            <person name="Jiang B.G."/>
            <person name="Yang W.F."/>
            <person name="Lam T.T."/>
            <person name="Chang Q.C."/>
            <person name="Ding S.J."/>
            <person name="Wang X.J."/>
            <person name="Zhu J.G."/>
            <person name="Ruan X.D."/>
            <person name="Zhao L."/>
            <person name="Wei J.T."/>
            <person name="Ye R.Z."/>
            <person name="Que T.C."/>
            <person name="Du C.H."/>
            <person name="Zhou Y.H."/>
            <person name="Cheng J.X."/>
            <person name="Dai P.F."/>
            <person name="Guo W.B."/>
            <person name="Han X.H."/>
            <person name="Huang E.J."/>
            <person name="Li L.F."/>
            <person name="Wei W."/>
            <person name="Gao Y.C."/>
            <person name="Liu J.Z."/>
            <person name="Shao H.Z."/>
            <person name="Wang X."/>
            <person name="Wang C.C."/>
            <person name="Yang T.C."/>
            <person name="Huo Q.B."/>
            <person name="Li W."/>
            <person name="Chen H.Y."/>
            <person name="Chen S.E."/>
            <person name="Zhou L.G."/>
            <person name="Ni X.B."/>
            <person name="Tian J.H."/>
            <person name="Sheng Y."/>
            <person name="Liu T."/>
            <person name="Pan Y.S."/>
            <person name="Xia L.Y."/>
            <person name="Li J."/>
            <person name="Zhao F."/>
            <person name="Cao W.C."/>
        </authorList>
    </citation>
    <scope>NUCLEOTIDE SEQUENCE</scope>
    <source>
        <strain evidence="8">Rmic-2018</strain>
    </source>
</reference>
<name>A0A9J6EEJ7_RHIMP</name>